<proteinExistence type="predicted"/>
<evidence type="ECO:0000256" key="3">
    <source>
        <dbReference type="ARBA" id="ARBA00022475"/>
    </source>
</evidence>
<reference evidence="11" key="1">
    <citation type="submission" date="2022-07" db="EMBL/GenBank/DDBJ databases">
        <title>Phylogenomic reconstructions and comparative analyses of Kickxellomycotina fungi.</title>
        <authorList>
            <person name="Reynolds N.K."/>
            <person name="Stajich J.E."/>
            <person name="Barry K."/>
            <person name="Grigoriev I.V."/>
            <person name="Crous P."/>
            <person name="Smith M.E."/>
        </authorList>
    </citation>
    <scope>NUCLEOTIDE SEQUENCE</scope>
    <source>
        <strain evidence="11">NRRL 3115</strain>
    </source>
</reference>
<keyword evidence="7" id="KW-0472">Membrane</keyword>
<evidence type="ECO:0000256" key="4">
    <source>
        <dbReference type="ARBA" id="ARBA00022723"/>
    </source>
</evidence>
<dbReference type="SUPFAM" id="SSF47473">
    <property type="entry name" value="EF-hand"/>
    <property type="match status" value="1"/>
</dbReference>
<dbReference type="Gene3D" id="1.10.268.20">
    <property type="match status" value="1"/>
</dbReference>
<feature type="region of interest" description="Disordered" evidence="8">
    <location>
        <begin position="418"/>
        <end position="501"/>
    </location>
</feature>
<evidence type="ECO:0000259" key="10">
    <source>
        <dbReference type="PROSITE" id="PS51718"/>
    </source>
</evidence>
<dbReference type="EMBL" id="JANBTW010000007">
    <property type="protein sequence ID" value="KAJ2680045.1"/>
    <property type="molecule type" value="Genomic_DNA"/>
</dbReference>
<evidence type="ECO:0000256" key="6">
    <source>
        <dbReference type="ARBA" id="ARBA00022837"/>
    </source>
</evidence>
<dbReference type="Pfam" id="PF16880">
    <property type="entry name" value="EHD_N"/>
    <property type="match status" value="1"/>
</dbReference>
<dbReference type="SMART" id="SM00027">
    <property type="entry name" value="EH"/>
    <property type="match status" value="1"/>
</dbReference>
<dbReference type="Gene3D" id="1.10.238.10">
    <property type="entry name" value="EF-hand"/>
    <property type="match status" value="1"/>
</dbReference>
<feature type="region of interest" description="Disordered" evidence="8">
    <location>
        <begin position="1"/>
        <end position="26"/>
    </location>
</feature>
<sequence length="596" mass="66128">MSIKGKGRETSLTPAHANVNVGPDGLTNEERLYQETVRQLQKTYAKKIKPLEQSYCFEGFHSAPLTPQDIGSKPMVLLLGQYSTGKTTFVEYLLGESYPGAHIGIEPTTDRFVAIMNGPEPKVIPGHAAAVSGDLPFSGLTKFGTKFLSRFQVAQLNNPLLSNLTLIDTPGILSGSKQINRGYDFISVINWFAERSDLILLLFDGYKLDISDEFKGAIHSLRGHEDKVRFVLNKCDQISQQQLMRVYGALMWSLGKVIPTPEVNRVYLGSFWPKYKTPVGTIYEENLDLLSSEQRDLLRDLRSIPKNAAIRRVNEIVKRARQARVHAHIIGYLRSELPSMFGKNKKAKAMLEDLPGEFKKIQVRYNLPPGDFPNPEAFKTDLEAFKIADFNKFNQKLITVADEALSVDFPKLMQKFPSNSRPSADFDAGDTGGCEDTAQSDGYGSARASEKPSGSSAALHTPISGGPAAQMPVPYPPPYSAFSAAGSSSSRNPFGEDTEQNPGILRYKSVFENACDPKRKVVPAEGARDILAETGIPTPLLRDVWNIADWDNRGELDQVQFEVAMRLCEHLKNKKPLDEAKHQVFSELGLLNRFNS</sequence>
<dbReference type="Pfam" id="PF12763">
    <property type="entry name" value="EH"/>
    <property type="match status" value="1"/>
</dbReference>
<keyword evidence="4" id="KW-0479">Metal-binding</keyword>
<dbReference type="InterPro" id="IPR027417">
    <property type="entry name" value="P-loop_NTPase"/>
</dbReference>
<name>A0A9W8L0I0_9FUNG</name>
<dbReference type="InterPro" id="IPR045063">
    <property type="entry name" value="Dynamin_N"/>
</dbReference>
<evidence type="ECO:0000313" key="12">
    <source>
        <dbReference type="Proteomes" id="UP001151518"/>
    </source>
</evidence>
<dbReference type="GO" id="GO:0046872">
    <property type="term" value="F:metal ion binding"/>
    <property type="evidence" value="ECO:0007669"/>
    <property type="project" value="UniProtKB-KW"/>
</dbReference>
<dbReference type="GO" id="GO:0016197">
    <property type="term" value="P:endosomal transport"/>
    <property type="evidence" value="ECO:0007669"/>
    <property type="project" value="TreeGrafter"/>
</dbReference>
<dbReference type="InterPro" id="IPR040990">
    <property type="entry name" value="DUF5600"/>
</dbReference>
<dbReference type="PANTHER" id="PTHR11216">
    <property type="entry name" value="EH DOMAIN"/>
    <property type="match status" value="1"/>
</dbReference>
<dbReference type="GO" id="GO:0005886">
    <property type="term" value="C:plasma membrane"/>
    <property type="evidence" value="ECO:0007669"/>
    <property type="project" value="UniProtKB-SubCell"/>
</dbReference>
<dbReference type="GO" id="GO:0006897">
    <property type="term" value="P:endocytosis"/>
    <property type="evidence" value="ECO:0007669"/>
    <property type="project" value="TreeGrafter"/>
</dbReference>
<dbReference type="InterPro" id="IPR022812">
    <property type="entry name" value="Dynamin"/>
</dbReference>
<dbReference type="InterPro" id="IPR031692">
    <property type="entry name" value="EHD_N"/>
</dbReference>
<dbReference type="PANTHER" id="PTHR11216:SF31">
    <property type="entry name" value="AT21416P"/>
    <property type="match status" value="1"/>
</dbReference>
<feature type="domain" description="Dynamin-type G" evidence="10">
    <location>
        <begin position="70"/>
        <end position="305"/>
    </location>
</feature>
<dbReference type="InterPro" id="IPR000261">
    <property type="entry name" value="EH_dom"/>
</dbReference>
<dbReference type="PRINTS" id="PR00195">
    <property type="entry name" value="DYNAMIN"/>
</dbReference>
<dbReference type="GO" id="GO:0005525">
    <property type="term" value="F:GTP binding"/>
    <property type="evidence" value="ECO:0007669"/>
    <property type="project" value="InterPro"/>
</dbReference>
<keyword evidence="5" id="KW-0967">Endosome</keyword>
<evidence type="ECO:0000313" key="11">
    <source>
        <dbReference type="EMBL" id="KAJ2680045.1"/>
    </source>
</evidence>
<evidence type="ECO:0000259" key="9">
    <source>
        <dbReference type="PROSITE" id="PS50031"/>
    </source>
</evidence>
<evidence type="ECO:0000256" key="5">
    <source>
        <dbReference type="ARBA" id="ARBA00022753"/>
    </source>
</evidence>
<comment type="caution">
    <text evidence="11">The sequence shown here is derived from an EMBL/GenBank/DDBJ whole genome shotgun (WGS) entry which is preliminary data.</text>
</comment>
<dbReference type="GO" id="GO:0010008">
    <property type="term" value="C:endosome membrane"/>
    <property type="evidence" value="ECO:0007669"/>
    <property type="project" value="UniProtKB-SubCell"/>
</dbReference>
<dbReference type="Proteomes" id="UP001151518">
    <property type="component" value="Unassembled WGS sequence"/>
</dbReference>
<accession>A0A9W8L0I0</accession>
<keyword evidence="3" id="KW-1003">Cell membrane</keyword>
<gene>
    <name evidence="11" type="ORF">GGI25_000933</name>
</gene>
<dbReference type="InterPro" id="IPR030381">
    <property type="entry name" value="G_DYNAMIN_dom"/>
</dbReference>
<dbReference type="OrthoDB" id="1716625at2759"/>
<dbReference type="PROSITE" id="PS51718">
    <property type="entry name" value="G_DYNAMIN_2"/>
    <property type="match status" value="1"/>
</dbReference>
<feature type="domain" description="EH" evidence="9">
    <location>
        <begin position="503"/>
        <end position="567"/>
    </location>
</feature>
<dbReference type="Gene3D" id="3.40.50.300">
    <property type="entry name" value="P-loop containing nucleotide triphosphate hydrolases"/>
    <property type="match status" value="1"/>
</dbReference>
<protein>
    <submittedName>
        <fullName evidence="11">Uncharacterized protein</fullName>
    </submittedName>
</protein>
<feature type="compositionally biased region" description="Low complexity" evidence="8">
    <location>
        <begin position="480"/>
        <end position="490"/>
    </location>
</feature>
<comment type="subcellular location">
    <subcellularLocation>
        <location evidence="1">Cell membrane</location>
        <topology evidence="1">Peripheral membrane protein</topology>
        <orientation evidence="1">Cytoplasmic side</orientation>
    </subcellularLocation>
    <subcellularLocation>
        <location evidence="2">Endosome membrane</location>
        <topology evidence="2">Peripheral membrane protein</topology>
    </subcellularLocation>
</comment>
<dbReference type="SUPFAM" id="SSF52540">
    <property type="entry name" value="P-loop containing nucleoside triphosphate hydrolases"/>
    <property type="match status" value="1"/>
</dbReference>
<organism evidence="11 12">
    <name type="scientific">Coemansia spiralis</name>
    <dbReference type="NCBI Taxonomy" id="417178"/>
    <lineage>
        <taxon>Eukaryota</taxon>
        <taxon>Fungi</taxon>
        <taxon>Fungi incertae sedis</taxon>
        <taxon>Zoopagomycota</taxon>
        <taxon>Kickxellomycotina</taxon>
        <taxon>Kickxellomycetes</taxon>
        <taxon>Kickxellales</taxon>
        <taxon>Kickxellaceae</taxon>
        <taxon>Coemansia</taxon>
    </lineage>
</organism>
<keyword evidence="6" id="KW-0106">Calcium</keyword>
<dbReference type="PROSITE" id="PS50031">
    <property type="entry name" value="EH"/>
    <property type="match status" value="1"/>
</dbReference>
<evidence type="ECO:0000256" key="7">
    <source>
        <dbReference type="ARBA" id="ARBA00023136"/>
    </source>
</evidence>
<evidence type="ECO:0000256" key="8">
    <source>
        <dbReference type="SAM" id="MobiDB-lite"/>
    </source>
</evidence>
<evidence type="ECO:0000256" key="1">
    <source>
        <dbReference type="ARBA" id="ARBA00004413"/>
    </source>
</evidence>
<evidence type="ECO:0000256" key="2">
    <source>
        <dbReference type="ARBA" id="ARBA00004481"/>
    </source>
</evidence>
<dbReference type="Pfam" id="PF18150">
    <property type="entry name" value="DUF5600"/>
    <property type="match status" value="1"/>
</dbReference>
<dbReference type="AlphaFoldDB" id="A0A9W8L0I0"/>
<dbReference type="CDD" id="cd09913">
    <property type="entry name" value="EHD"/>
    <property type="match status" value="1"/>
</dbReference>
<dbReference type="Pfam" id="PF00350">
    <property type="entry name" value="Dynamin_N"/>
    <property type="match status" value="1"/>
</dbReference>
<dbReference type="InterPro" id="IPR011992">
    <property type="entry name" value="EF-hand-dom_pair"/>
</dbReference>